<protein>
    <recommendedName>
        <fullName evidence="7">Agmatinase</fullName>
    </recommendedName>
</protein>
<reference evidence="5 6" key="1">
    <citation type="journal article" date="2016" name="Nat. Commun.">
        <title>Thousands of microbial genomes shed light on interconnected biogeochemical processes in an aquifer system.</title>
        <authorList>
            <person name="Anantharaman K."/>
            <person name="Brown C.T."/>
            <person name="Hug L.A."/>
            <person name="Sharon I."/>
            <person name="Castelle C.J."/>
            <person name="Probst A.J."/>
            <person name="Thomas B.C."/>
            <person name="Singh A."/>
            <person name="Wilkins M.J."/>
            <person name="Karaoz U."/>
            <person name="Brodie E.L."/>
            <person name="Williams K.H."/>
            <person name="Hubbard S.S."/>
            <person name="Banfield J.F."/>
        </authorList>
    </citation>
    <scope>NUCLEOTIDE SEQUENCE [LARGE SCALE GENOMIC DNA]</scope>
</reference>
<dbReference type="EMBL" id="MEUJ01000005">
    <property type="protein sequence ID" value="OGC39814.1"/>
    <property type="molecule type" value="Genomic_DNA"/>
</dbReference>
<gene>
    <name evidence="5" type="ORF">A2438_04750</name>
</gene>
<dbReference type="AlphaFoldDB" id="A0A1F4U4C1"/>
<evidence type="ECO:0000256" key="1">
    <source>
        <dbReference type="ARBA" id="ARBA00009227"/>
    </source>
</evidence>
<dbReference type="PROSITE" id="PS51409">
    <property type="entry name" value="ARGINASE_2"/>
    <property type="match status" value="1"/>
</dbReference>
<dbReference type="Gene3D" id="3.40.800.10">
    <property type="entry name" value="Ureohydrolase domain"/>
    <property type="match status" value="1"/>
</dbReference>
<evidence type="ECO:0000313" key="5">
    <source>
        <dbReference type="EMBL" id="OGC39814.1"/>
    </source>
</evidence>
<dbReference type="Proteomes" id="UP000179242">
    <property type="component" value="Unassembled WGS sequence"/>
</dbReference>
<dbReference type="InterPro" id="IPR006035">
    <property type="entry name" value="Ureohydrolase"/>
</dbReference>
<evidence type="ECO:0008006" key="7">
    <source>
        <dbReference type="Google" id="ProtNLM"/>
    </source>
</evidence>
<accession>A0A1F4U4C1</accession>
<dbReference type="PANTHER" id="PTHR11358:SF26">
    <property type="entry name" value="GUANIDINO ACID HYDROLASE, MITOCHONDRIAL"/>
    <property type="match status" value="1"/>
</dbReference>
<dbReference type="SUPFAM" id="SSF52768">
    <property type="entry name" value="Arginase/deacetylase"/>
    <property type="match status" value="1"/>
</dbReference>
<dbReference type="PANTHER" id="PTHR11358">
    <property type="entry name" value="ARGINASE/AGMATINASE"/>
    <property type="match status" value="1"/>
</dbReference>
<keyword evidence="2" id="KW-0479">Metal-binding</keyword>
<proteinExistence type="inferred from homology"/>
<evidence type="ECO:0000256" key="3">
    <source>
        <dbReference type="ARBA" id="ARBA00022801"/>
    </source>
</evidence>
<dbReference type="GO" id="GO:0046872">
    <property type="term" value="F:metal ion binding"/>
    <property type="evidence" value="ECO:0007669"/>
    <property type="project" value="UniProtKB-KW"/>
</dbReference>
<comment type="caution">
    <text evidence="5">The sequence shown here is derived from an EMBL/GenBank/DDBJ whole genome shotgun (WGS) entry which is preliminary data.</text>
</comment>
<dbReference type="Pfam" id="PF00491">
    <property type="entry name" value="Arginase"/>
    <property type="match status" value="1"/>
</dbReference>
<dbReference type="PROSITE" id="PS01053">
    <property type="entry name" value="ARGINASE_1"/>
    <property type="match status" value="1"/>
</dbReference>
<name>A0A1F4U4C1_UNCSA</name>
<keyword evidence="3 4" id="KW-0378">Hydrolase</keyword>
<evidence type="ECO:0000313" key="6">
    <source>
        <dbReference type="Proteomes" id="UP000179242"/>
    </source>
</evidence>
<organism evidence="5 6">
    <name type="scientific">candidate division WOR-1 bacterium RIFOXYC2_FULL_46_14</name>
    <dbReference type="NCBI Taxonomy" id="1802587"/>
    <lineage>
        <taxon>Bacteria</taxon>
        <taxon>Bacillati</taxon>
        <taxon>Saganbacteria</taxon>
    </lineage>
</organism>
<dbReference type="InterPro" id="IPR020855">
    <property type="entry name" value="Ureohydrolase_Mn_BS"/>
</dbReference>
<evidence type="ECO:0000256" key="2">
    <source>
        <dbReference type="ARBA" id="ARBA00022723"/>
    </source>
</evidence>
<dbReference type="GO" id="GO:0008783">
    <property type="term" value="F:agmatinase activity"/>
    <property type="evidence" value="ECO:0007669"/>
    <property type="project" value="TreeGrafter"/>
</dbReference>
<sequence>MSVKFTLIPCPHEETVSWGKGTKNGPKAILEALKYVENFDEEVLRTAAKPVTKTKLYSACLKALKNNSIPIILGGEHSISPEAVRAVKEIYPDLSVLHLDAHADLRDSYQGRKDSHACAARRMLEICPVVSLGVRSMSKEEYPIYSRLPKRLSKHVYISFDVDVFDPGIMPSTGTPEPGGLSWQQVLNIFKKVCKTKAVVGADFVELAPIKGLHAPDFMIAKLIYKLMGYLSTGRFETCP</sequence>
<evidence type="ECO:0000256" key="4">
    <source>
        <dbReference type="RuleBase" id="RU003684"/>
    </source>
</evidence>
<dbReference type="GO" id="GO:0033389">
    <property type="term" value="P:putrescine biosynthetic process from arginine, via agmatine"/>
    <property type="evidence" value="ECO:0007669"/>
    <property type="project" value="TreeGrafter"/>
</dbReference>
<dbReference type="CDD" id="cd11593">
    <property type="entry name" value="Agmatinase-like_2"/>
    <property type="match status" value="1"/>
</dbReference>
<dbReference type="InterPro" id="IPR023696">
    <property type="entry name" value="Ureohydrolase_dom_sf"/>
</dbReference>
<comment type="similarity">
    <text evidence="1">Belongs to the arginase family. Agmatinase subfamily.</text>
</comment>